<dbReference type="AlphaFoldDB" id="A0A6A6FXK7"/>
<keyword evidence="2" id="KW-0812">Transmembrane</keyword>
<evidence type="ECO:0000256" key="2">
    <source>
        <dbReference type="SAM" id="Phobius"/>
    </source>
</evidence>
<evidence type="ECO:0000313" key="4">
    <source>
        <dbReference type="Proteomes" id="UP000799538"/>
    </source>
</evidence>
<name>A0A6A6FXK7_9PEZI</name>
<sequence>MLSFSRSSPPIPPPSPGRSLRLTSTHLRPHPIHPFLHLSSHRGNRLGLEARSSPSPSPPLPLPLSSHHSSLITPIIDLPSLSSLFFFFFFFSYSSNLKKRKQKGSGEGRGRYTASLPLHDLHETGDGTLGWHKWA</sequence>
<proteinExistence type="predicted"/>
<dbReference type="EMBL" id="ML992583">
    <property type="protein sequence ID" value="KAF2218139.1"/>
    <property type="molecule type" value="Genomic_DNA"/>
</dbReference>
<keyword evidence="2" id="KW-1133">Transmembrane helix</keyword>
<accession>A0A6A6FXK7</accession>
<keyword evidence="4" id="KW-1185">Reference proteome</keyword>
<organism evidence="3 4">
    <name type="scientific">Elsinoe ampelina</name>
    <dbReference type="NCBI Taxonomy" id="302913"/>
    <lineage>
        <taxon>Eukaryota</taxon>
        <taxon>Fungi</taxon>
        <taxon>Dikarya</taxon>
        <taxon>Ascomycota</taxon>
        <taxon>Pezizomycotina</taxon>
        <taxon>Dothideomycetes</taxon>
        <taxon>Dothideomycetidae</taxon>
        <taxon>Myriangiales</taxon>
        <taxon>Elsinoaceae</taxon>
        <taxon>Elsinoe</taxon>
    </lineage>
</organism>
<gene>
    <name evidence="3" type="ORF">BDZ85DRAFT_131865</name>
</gene>
<evidence type="ECO:0000256" key="1">
    <source>
        <dbReference type="SAM" id="MobiDB-lite"/>
    </source>
</evidence>
<dbReference type="Proteomes" id="UP000799538">
    <property type="component" value="Unassembled WGS sequence"/>
</dbReference>
<feature type="region of interest" description="Disordered" evidence="1">
    <location>
        <begin position="1"/>
        <end position="20"/>
    </location>
</feature>
<feature type="transmembrane region" description="Helical" evidence="2">
    <location>
        <begin position="71"/>
        <end position="93"/>
    </location>
</feature>
<keyword evidence="2" id="KW-0472">Membrane</keyword>
<protein>
    <submittedName>
        <fullName evidence="3">Uncharacterized protein</fullName>
    </submittedName>
</protein>
<evidence type="ECO:0000313" key="3">
    <source>
        <dbReference type="EMBL" id="KAF2218139.1"/>
    </source>
</evidence>
<reference evidence="4" key="1">
    <citation type="journal article" date="2020" name="Stud. Mycol.">
        <title>101 Dothideomycetes genomes: A test case for predicting lifestyles and emergence of pathogens.</title>
        <authorList>
            <person name="Haridas S."/>
            <person name="Albert R."/>
            <person name="Binder M."/>
            <person name="Bloem J."/>
            <person name="LaButti K."/>
            <person name="Salamov A."/>
            <person name="Andreopoulos B."/>
            <person name="Baker S."/>
            <person name="Barry K."/>
            <person name="Bills G."/>
            <person name="Bluhm B."/>
            <person name="Cannon C."/>
            <person name="Castanera R."/>
            <person name="Culley D."/>
            <person name="Daum C."/>
            <person name="Ezra D."/>
            <person name="Gonzalez J."/>
            <person name="Henrissat B."/>
            <person name="Kuo A."/>
            <person name="Liang C."/>
            <person name="Lipzen A."/>
            <person name="Lutzoni F."/>
            <person name="Magnuson J."/>
            <person name="Mondo S."/>
            <person name="Nolan M."/>
            <person name="Ohm R."/>
            <person name="Pangilinan J."/>
            <person name="Park H.-J."/>
            <person name="Ramirez L."/>
            <person name="Alfaro M."/>
            <person name="Sun H."/>
            <person name="Tritt A."/>
            <person name="Yoshinaga Y."/>
            <person name="Zwiers L.-H."/>
            <person name="Turgeon B."/>
            <person name="Goodwin S."/>
            <person name="Spatafora J."/>
            <person name="Crous P."/>
            <person name="Grigoriev I."/>
        </authorList>
    </citation>
    <scope>NUCLEOTIDE SEQUENCE [LARGE SCALE GENOMIC DNA]</scope>
    <source>
        <strain evidence="4">CECT 20119</strain>
    </source>
</reference>